<comment type="pathway">
    <text evidence="1 8">Amino-acid biosynthesis; L-histidine biosynthesis; L-histidine from 5-phospho-alpha-D-ribose 1-diphosphate: step 8/9.</text>
</comment>
<sequence length="332" mass="38774">MKVDYHVHLEEGPYSVRWWQRTAEALQAFSPIAEEKHTLAWMEQLSERMAARIRKGAYSQEWLDLYRIRAKELGLTQVGIVDHLYRFTEFKPYFEQHMHLADDQLGRMQRIWLNQVCTSSLDDFVAFITEQKAIWAEDGLTLRLGLEADYFLGGETVLRPIIDKYPWDHIIGSIHFVDGWGFDNPEAVERFDQSDLRELYEKLFGMVESAIRSGLFDIIAHLDNLKVFGHRISDEELVPHYRRIAQLLQEYGIATEINTGLYYRYPVKEMCPAYSFLQLLQEQGVPITTSSDSHFPDHLGSYLGEARALLRQAGYREIATFESRVRKMVELD</sequence>
<dbReference type="UniPathway" id="UPA00031">
    <property type="reaction ID" value="UER00013"/>
</dbReference>
<reference evidence="10 11" key="1">
    <citation type="submission" date="2018-10" db="EMBL/GenBank/DDBJ databases">
        <title>Phylogenomics of Brevibacillus.</title>
        <authorList>
            <person name="Dunlap C."/>
        </authorList>
    </citation>
    <scope>NUCLEOTIDE SEQUENCE [LARGE SCALE GENOMIC DNA]</scope>
    <source>
        <strain evidence="10 11">JCM 15716</strain>
    </source>
</reference>
<dbReference type="NCBIfam" id="NF005235">
    <property type="entry name" value="PRK06740.1"/>
    <property type="match status" value="1"/>
</dbReference>
<dbReference type="CDD" id="cd12110">
    <property type="entry name" value="PHP_HisPPase_Hisj_like"/>
    <property type="match status" value="1"/>
</dbReference>
<dbReference type="OrthoDB" id="9775255at2"/>
<feature type="domain" description="PHP" evidence="9">
    <location>
        <begin position="69"/>
        <end position="259"/>
    </location>
</feature>
<keyword evidence="5 8" id="KW-0378">Hydrolase</keyword>
<dbReference type="NCBIfam" id="NF005596">
    <property type="entry name" value="PRK07328.1"/>
    <property type="match status" value="1"/>
</dbReference>
<evidence type="ECO:0000256" key="8">
    <source>
        <dbReference type="RuleBase" id="RU366003"/>
    </source>
</evidence>
<keyword evidence="6 8" id="KW-0368">Histidine biosynthesis</keyword>
<dbReference type="EC" id="3.1.3.15" evidence="3 8"/>
<evidence type="ECO:0000256" key="5">
    <source>
        <dbReference type="ARBA" id="ARBA00022801"/>
    </source>
</evidence>
<dbReference type="GO" id="GO:0000105">
    <property type="term" value="P:L-histidine biosynthetic process"/>
    <property type="evidence" value="ECO:0007669"/>
    <property type="project" value="UniProtKB-UniRule"/>
</dbReference>
<proteinExistence type="inferred from homology"/>
<dbReference type="EMBL" id="RHHQ01000012">
    <property type="protein sequence ID" value="RNB87180.1"/>
    <property type="molecule type" value="Genomic_DNA"/>
</dbReference>
<comment type="catalytic activity">
    <reaction evidence="7 8">
        <text>L-histidinol phosphate + H2O = L-histidinol + phosphate</text>
        <dbReference type="Rhea" id="RHEA:14465"/>
        <dbReference type="ChEBI" id="CHEBI:15377"/>
        <dbReference type="ChEBI" id="CHEBI:43474"/>
        <dbReference type="ChEBI" id="CHEBI:57699"/>
        <dbReference type="ChEBI" id="CHEBI:57980"/>
        <dbReference type="EC" id="3.1.3.15"/>
    </reaction>
</comment>
<dbReference type="RefSeq" id="WP_122918879.1">
    <property type="nucleotide sequence ID" value="NZ_RHHQ01000012.1"/>
</dbReference>
<dbReference type="AlphaFoldDB" id="A0A3M8DGD0"/>
<evidence type="ECO:0000256" key="1">
    <source>
        <dbReference type="ARBA" id="ARBA00004970"/>
    </source>
</evidence>
<keyword evidence="4 8" id="KW-0028">Amino-acid biosynthesis</keyword>
<evidence type="ECO:0000259" key="9">
    <source>
        <dbReference type="Pfam" id="PF02811"/>
    </source>
</evidence>
<evidence type="ECO:0000313" key="10">
    <source>
        <dbReference type="EMBL" id="RNB87180.1"/>
    </source>
</evidence>
<evidence type="ECO:0000256" key="4">
    <source>
        <dbReference type="ARBA" id="ARBA00022605"/>
    </source>
</evidence>
<gene>
    <name evidence="10" type="ORF">EDM56_15990</name>
</gene>
<dbReference type="SUPFAM" id="SSF89550">
    <property type="entry name" value="PHP domain-like"/>
    <property type="match status" value="1"/>
</dbReference>
<dbReference type="Gene3D" id="3.20.20.140">
    <property type="entry name" value="Metal-dependent hydrolases"/>
    <property type="match status" value="1"/>
</dbReference>
<organism evidence="10 11">
    <name type="scientific">Brevibacillus fluminis</name>
    <dbReference type="NCBI Taxonomy" id="511487"/>
    <lineage>
        <taxon>Bacteria</taxon>
        <taxon>Bacillati</taxon>
        <taxon>Bacillota</taxon>
        <taxon>Bacilli</taxon>
        <taxon>Bacillales</taxon>
        <taxon>Paenibacillaceae</taxon>
        <taxon>Brevibacillus</taxon>
    </lineage>
</organism>
<name>A0A3M8DGD0_9BACL</name>
<keyword evidence="11" id="KW-1185">Reference proteome</keyword>
<comment type="caution">
    <text evidence="10">The sequence shown here is derived from an EMBL/GenBank/DDBJ whole genome shotgun (WGS) entry which is preliminary data.</text>
</comment>
<evidence type="ECO:0000313" key="11">
    <source>
        <dbReference type="Proteomes" id="UP000271031"/>
    </source>
</evidence>
<dbReference type="PANTHER" id="PTHR21039:SF0">
    <property type="entry name" value="HISTIDINOL-PHOSPHATASE"/>
    <property type="match status" value="1"/>
</dbReference>
<evidence type="ECO:0000256" key="6">
    <source>
        <dbReference type="ARBA" id="ARBA00023102"/>
    </source>
</evidence>
<evidence type="ECO:0000256" key="7">
    <source>
        <dbReference type="ARBA" id="ARBA00049158"/>
    </source>
</evidence>
<dbReference type="InterPro" id="IPR010140">
    <property type="entry name" value="Histidinol_P_phosphatase_HisJ"/>
</dbReference>
<accession>A0A3M8DGD0</accession>
<protein>
    <recommendedName>
        <fullName evidence="3 8">Histidinol-phosphatase</fullName>
        <shortName evidence="8">HolPase</shortName>
        <ecNumber evidence="3 8">3.1.3.15</ecNumber>
    </recommendedName>
</protein>
<dbReference type="GO" id="GO:0004401">
    <property type="term" value="F:histidinol-phosphatase activity"/>
    <property type="evidence" value="ECO:0007669"/>
    <property type="project" value="UniProtKB-UniRule"/>
</dbReference>
<evidence type="ECO:0000256" key="2">
    <source>
        <dbReference type="ARBA" id="ARBA00009152"/>
    </source>
</evidence>
<dbReference type="InterPro" id="IPR004013">
    <property type="entry name" value="PHP_dom"/>
</dbReference>
<dbReference type="Proteomes" id="UP000271031">
    <property type="component" value="Unassembled WGS sequence"/>
</dbReference>
<dbReference type="InterPro" id="IPR016195">
    <property type="entry name" value="Pol/histidinol_Pase-like"/>
</dbReference>
<comment type="similarity">
    <text evidence="2 8">Belongs to the PHP hydrolase family. HisK subfamily.</text>
</comment>
<evidence type="ECO:0000256" key="3">
    <source>
        <dbReference type="ARBA" id="ARBA00013085"/>
    </source>
</evidence>
<dbReference type="Pfam" id="PF02811">
    <property type="entry name" value="PHP"/>
    <property type="match status" value="1"/>
</dbReference>
<dbReference type="GO" id="GO:0005737">
    <property type="term" value="C:cytoplasm"/>
    <property type="evidence" value="ECO:0007669"/>
    <property type="project" value="TreeGrafter"/>
</dbReference>
<dbReference type="NCBIfam" id="TIGR01856">
    <property type="entry name" value="hisJ_fam"/>
    <property type="match status" value="1"/>
</dbReference>
<dbReference type="PANTHER" id="PTHR21039">
    <property type="entry name" value="HISTIDINOL PHOSPHATASE-RELATED"/>
    <property type="match status" value="1"/>
</dbReference>